<evidence type="ECO:0000256" key="6">
    <source>
        <dbReference type="SAM" id="SignalP"/>
    </source>
</evidence>
<keyword evidence="6" id="KW-0732">Signal</keyword>
<dbReference type="InterPro" id="IPR044846">
    <property type="entry name" value="GH10"/>
</dbReference>
<dbReference type="InterPro" id="IPR001000">
    <property type="entry name" value="GH10_dom"/>
</dbReference>
<dbReference type="eggNOG" id="COG3693">
    <property type="taxonomic scope" value="Bacteria"/>
</dbReference>
<keyword evidence="4 5" id="KW-0624">Polysaccharide degradation</keyword>
<evidence type="ECO:0000256" key="1">
    <source>
        <dbReference type="ARBA" id="ARBA00022801"/>
    </source>
</evidence>
<dbReference type="OrthoDB" id="9809277at2"/>
<dbReference type="RefSeq" id="WP_012375047.1">
    <property type="nucleotide sequence ID" value="NC_010571.1"/>
</dbReference>
<sequence length="382" mass="42331">MHTFPFLPPLLALAAALNLPSAVAAEAAAAPALKTAADKLFLVGAAVGPGHTSGRDKSGVAVIEQHFNTITPENAMKWERIHPKPGRYDFKLADQLVEFGQKRGMFIVGHTLMWHSQTPAWVFEDEAGQPISREALLERLREHVRTVVGRYRGKVHGWDVVNEAIRDEDGTLRTDKPWYAILGEEGVFAAFAAAHEADPDAELYYNDYSLDNPVKRAGVIKLAQAIRARGLRIDGIGSQEHCLLHWPQIEAVDQTYADLKAAGFKAMVTELDVSVLPRPGNYTGAEVSRRQASSRDMDPYRKGLPAAQQQALAQRYRELFAVFAKHHDTIQRVTLWGVSDADSWLNGWPIRGRTDYALLFDREDRAKPALAAAVDALQTAQR</sequence>
<keyword evidence="3 5" id="KW-0326">Glycosidase</keyword>
<keyword evidence="1 5" id="KW-0378">Hydrolase</keyword>
<name>B1ZPQ7_OPITP</name>
<dbReference type="SUPFAM" id="SSF51445">
    <property type="entry name" value="(Trans)glycosidases"/>
    <property type="match status" value="1"/>
</dbReference>
<dbReference type="Pfam" id="PF00331">
    <property type="entry name" value="Glyco_hydro_10"/>
    <property type="match status" value="1"/>
</dbReference>
<feature type="chain" id="PRO_5002772570" description="Beta-xylanase" evidence="6">
    <location>
        <begin position="25"/>
        <end position="382"/>
    </location>
</feature>
<dbReference type="SMART" id="SM00633">
    <property type="entry name" value="Glyco_10"/>
    <property type="match status" value="1"/>
</dbReference>
<dbReference type="PRINTS" id="PR00134">
    <property type="entry name" value="GLHYDRLASE10"/>
</dbReference>
<evidence type="ECO:0000256" key="3">
    <source>
        <dbReference type="ARBA" id="ARBA00023295"/>
    </source>
</evidence>
<dbReference type="Proteomes" id="UP000007013">
    <property type="component" value="Chromosome"/>
</dbReference>
<dbReference type="AlphaFoldDB" id="B1ZPQ7"/>
<dbReference type="CAZy" id="GH10">
    <property type="family name" value="Glycoside Hydrolase Family 10"/>
</dbReference>
<dbReference type="PROSITE" id="PS51760">
    <property type="entry name" value="GH10_2"/>
    <property type="match status" value="1"/>
</dbReference>
<dbReference type="EC" id="3.2.1.8" evidence="5"/>
<dbReference type="STRING" id="452637.Oter_2227"/>
<evidence type="ECO:0000256" key="4">
    <source>
        <dbReference type="ARBA" id="ARBA00023326"/>
    </source>
</evidence>
<dbReference type="GO" id="GO:0045493">
    <property type="term" value="P:xylan catabolic process"/>
    <property type="evidence" value="ECO:0007669"/>
    <property type="project" value="UniProtKB-KW"/>
</dbReference>
<dbReference type="EMBL" id="CP001032">
    <property type="protein sequence ID" value="ACB75510.1"/>
    <property type="molecule type" value="Genomic_DNA"/>
</dbReference>
<keyword evidence="9" id="KW-1185">Reference proteome</keyword>
<evidence type="ECO:0000256" key="5">
    <source>
        <dbReference type="RuleBase" id="RU361174"/>
    </source>
</evidence>
<dbReference type="InterPro" id="IPR017853">
    <property type="entry name" value="GH"/>
</dbReference>
<dbReference type="PANTHER" id="PTHR31490:SF90">
    <property type="entry name" value="ENDO-1,4-BETA-XYLANASE A"/>
    <property type="match status" value="1"/>
</dbReference>
<reference evidence="8 9" key="1">
    <citation type="journal article" date="2011" name="J. Bacteriol.">
        <title>Genome sequence of the verrucomicrobium Opitutus terrae PB90-1, an abundant inhabitant of rice paddy soil ecosystems.</title>
        <authorList>
            <person name="van Passel M.W."/>
            <person name="Kant R."/>
            <person name="Palva A."/>
            <person name="Copeland A."/>
            <person name="Lucas S."/>
            <person name="Lapidus A."/>
            <person name="Glavina del Rio T."/>
            <person name="Pitluck S."/>
            <person name="Goltsman E."/>
            <person name="Clum A."/>
            <person name="Sun H."/>
            <person name="Schmutz J."/>
            <person name="Larimer F.W."/>
            <person name="Land M.L."/>
            <person name="Hauser L."/>
            <person name="Kyrpides N."/>
            <person name="Mikhailova N."/>
            <person name="Richardson P.P."/>
            <person name="Janssen P.H."/>
            <person name="de Vos W.M."/>
            <person name="Smidt H."/>
        </authorList>
    </citation>
    <scope>NUCLEOTIDE SEQUENCE [LARGE SCALE GENOMIC DNA]</scope>
    <source>
        <strain evidence="9">DSM 11246 / JCM 15787 / PB90-1</strain>
    </source>
</reference>
<evidence type="ECO:0000313" key="8">
    <source>
        <dbReference type="EMBL" id="ACB75510.1"/>
    </source>
</evidence>
<organism evidence="8 9">
    <name type="scientific">Opitutus terrae (strain DSM 11246 / JCM 15787 / PB90-1)</name>
    <dbReference type="NCBI Taxonomy" id="452637"/>
    <lineage>
        <taxon>Bacteria</taxon>
        <taxon>Pseudomonadati</taxon>
        <taxon>Verrucomicrobiota</taxon>
        <taxon>Opitutia</taxon>
        <taxon>Opitutales</taxon>
        <taxon>Opitutaceae</taxon>
        <taxon>Opitutus</taxon>
    </lineage>
</organism>
<dbReference type="KEGG" id="ote:Oter_2227"/>
<dbReference type="HOGENOM" id="CLU_020161_6_1_0"/>
<evidence type="ECO:0000259" key="7">
    <source>
        <dbReference type="PROSITE" id="PS51760"/>
    </source>
</evidence>
<dbReference type="Gene3D" id="3.20.20.80">
    <property type="entry name" value="Glycosidases"/>
    <property type="match status" value="1"/>
</dbReference>
<proteinExistence type="inferred from homology"/>
<evidence type="ECO:0000313" key="9">
    <source>
        <dbReference type="Proteomes" id="UP000007013"/>
    </source>
</evidence>
<keyword evidence="2 5" id="KW-0119">Carbohydrate metabolism</keyword>
<comment type="similarity">
    <text evidence="5">Belongs to the glycosyl hydrolase 10 (cellulase F) family.</text>
</comment>
<keyword evidence="8" id="KW-0858">Xylan degradation</keyword>
<protein>
    <recommendedName>
        <fullName evidence="5">Beta-xylanase</fullName>
        <ecNumber evidence="5">3.2.1.8</ecNumber>
    </recommendedName>
</protein>
<dbReference type="PANTHER" id="PTHR31490">
    <property type="entry name" value="GLYCOSYL HYDROLASE"/>
    <property type="match status" value="1"/>
</dbReference>
<feature type="signal peptide" evidence="6">
    <location>
        <begin position="1"/>
        <end position="24"/>
    </location>
</feature>
<feature type="domain" description="GH10" evidence="7">
    <location>
        <begin position="27"/>
        <end position="376"/>
    </location>
</feature>
<comment type="catalytic activity">
    <reaction evidence="5">
        <text>Endohydrolysis of (1-&gt;4)-beta-D-xylosidic linkages in xylans.</text>
        <dbReference type="EC" id="3.2.1.8"/>
    </reaction>
</comment>
<accession>B1ZPQ7</accession>
<gene>
    <name evidence="8" type="ordered locus">Oter_2227</name>
</gene>
<evidence type="ECO:0000256" key="2">
    <source>
        <dbReference type="ARBA" id="ARBA00023277"/>
    </source>
</evidence>
<dbReference type="GO" id="GO:0031176">
    <property type="term" value="F:endo-1,4-beta-xylanase activity"/>
    <property type="evidence" value="ECO:0007669"/>
    <property type="project" value="UniProtKB-EC"/>
</dbReference>